<dbReference type="AlphaFoldDB" id="A0A1I7RVG8"/>
<organism evidence="2 3">
    <name type="scientific">Bursaphelenchus xylophilus</name>
    <name type="common">Pinewood nematode worm</name>
    <name type="synonym">Aphelenchoides xylophilus</name>
    <dbReference type="NCBI Taxonomy" id="6326"/>
    <lineage>
        <taxon>Eukaryota</taxon>
        <taxon>Metazoa</taxon>
        <taxon>Ecdysozoa</taxon>
        <taxon>Nematoda</taxon>
        <taxon>Chromadorea</taxon>
        <taxon>Rhabditida</taxon>
        <taxon>Tylenchina</taxon>
        <taxon>Tylenchomorpha</taxon>
        <taxon>Aphelenchoidea</taxon>
        <taxon>Aphelenchoididae</taxon>
        <taxon>Bursaphelenchus</taxon>
    </lineage>
</organism>
<evidence type="ECO:0000313" key="2">
    <source>
        <dbReference type="Proteomes" id="UP000095284"/>
    </source>
</evidence>
<feature type="compositionally biased region" description="Basic and acidic residues" evidence="1">
    <location>
        <begin position="204"/>
        <end position="214"/>
    </location>
</feature>
<dbReference type="WBParaSite" id="BXY_0472900.1">
    <property type="protein sequence ID" value="BXY_0472900.1"/>
    <property type="gene ID" value="BXY_0472900"/>
</dbReference>
<feature type="region of interest" description="Disordered" evidence="1">
    <location>
        <begin position="194"/>
        <end position="214"/>
    </location>
</feature>
<sequence>MQQPSDLLCNWTAASSPDMSEIDDNENDAGFGGPIARLRPNGFAGDEFDGIPEDLKHIEAFGRDSFGGMGNMNGEQSSHGNNGAPFQASSSQLQPDFRAHIKIEPQPLAAGPTGTRMGQDFRFQEAEDSSMHIHHDLMFRRIIQDIFTTCSSLCLPTVLIKFDIFVNAGHHVNADNPEEFHCLMFEISNQVDSDEDLNPSNSNIDEHDSCNQAC</sequence>
<accession>A0A1I7RVG8</accession>
<feature type="region of interest" description="Disordered" evidence="1">
    <location>
        <begin position="68"/>
        <end position="90"/>
    </location>
</feature>
<dbReference type="Proteomes" id="UP000095284">
    <property type="component" value="Unplaced"/>
</dbReference>
<evidence type="ECO:0000313" key="3">
    <source>
        <dbReference type="WBParaSite" id="BXY_0472900.1"/>
    </source>
</evidence>
<reference evidence="3" key="1">
    <citation type="submission" date="2016-11" db="UniProtKB">
        <authorList>
            <consortium name="WormBaseParasite"/>
        </authorList>
    </citation>
    <scope>IDENTIFICATION</scope>
</reference>
<protein>
    <submittedName>
        <fullName evidence="3">Rad21_Rec8 domain-containing protein</fullName>
    </submittedName>
</protein>
<evidence type="ECO:0000256" key="1">
    <source>
        <dbReference type="SAM" id="MobiDB-lite"/>
    </source>
</evidence>
<proteinExistence type="predicted"/>
<name>A0A1I7RVG8_BURXY</name>